<sequence length="179" mass="19784">MMNPSADPQARSRQAEGGWSAPNVLGRLSGAWTFERGISNQANMTGRARFLPGQGDHLRYEESGTLILPTGQAIQAHRSYLYFALENGFSVWFDEPEPRLFHEVRLAAAGDVLRGAATHPCGRDQYDTVYEFRPDGSFLIRHDVKGPRKDYVSVTVFRRDESPSAPGDLSPDGFGQPSA</sequence>
<evidence type="ECO:0000256" key="1">
    <source>
        <dbReference type="SAM" id="MobiDB-lite"/>
    </source>
</evidence>
<keyword evidence="4" id="KW-1185">Reference proteome</keyword>
<evidence type="ECO:0000313" key="4">
    <source>
        <dbReference type="Proteomes" id="UP000076848"/>
    </source>
</evidence>
<dbReference type="RefSeq" id="WP_066122399.1">
    <property type="nucleotide sequence ID" value="NZ_FKIF01000001.1"/>
</dbReference>
<name>A0A157S4T2_9BORD</name>
<dbReference type="EMBL" id="FKIF01000001">
    <property type="protein sequence ID" value="SAI65412.1"/>
    <property type="molecule type" value="Genomic_DNA"/>
</dbReference>
<dbReference type="Pfam" id="PF19834">
    <property type="entry name" value="DUF6314"/>
    <property type="match status" value="1"/>
</dbReference>
<evidence type="ECO:0000259" key="2">
    <source>
        <dbReference type="Pfam" id="PF19834"/>
    </source>
</evidence>
<protein>
    <recommendedName>
        <fullName evidence="2">DUF6314 domain-containing protein</fullName>
    </recommendedName>
</protein>
<feature type="region of interest" description="Disordered" evidence="1">
    <location>
        <begin position="160"/>
        <end position="179"/>
    </location>
</feature>
<proteinExistence type="predicted"/>
<dbReference type="InterPro" id="IPR045632">
    <property type="entry name" value="DUF6314"/>
</dbReference>
<accession>A0A157S4T2</accession>
<feature type="domain" description="DUF6314" evidence="2">
    <location>
        <begin position="28"/>
        <end position="159"/>
    </location>
</feature>
<evidence type="ECO:0000313" key="3">
    <source>
        <dbReference type="EMBL" id="SAI65412.1"/>
    </source>
</evidence>
<feature type="region of interest" description="Disordered" evidence="1">
    <location>
        <begin position="1"/>
        <end position="21"/>
    </location>
</feature>
<dbReference type="Proteomes" id="UP000076848">
    <property type="component" value="Unassembled WGS sequence"/>
</dbReference>
<gene>
    <name evidence="3" type="ORF">SAMEA3906486_00153</name>
</gene>
<dbReference type="STRING" id="288768.SAMEA3906486_00153"/>
<organism evidence="3 4">
    <name type="scientific">Bordetella ansorpii</name>
    <dbReference type="NCBI Taxonomy" id="288768"/>
    <lineage>
        <taxon>Bacteria</taxon>
        <taxon>Pseudomonadati</taxon>
        <taxon>Pseudomonadota</taxon>
        <taxon>Betaproteobacteria</taxon>
        <taxon>Burkholderiales</taxon>
        <taxon>Alcaligenaceae</taxon>
        <taxon>Bordetella</taxon>
    </lineage>
</organism>
<reference evidence="3 4" key="1">
    <citation type="submission" date="2016-04" db="EMBL/GenBank/DDBJ databases">
        <authorList>
            <consortium name="Pathogen Informatics"/>
        </authorList>
    </citation>
    <scope>NUCLEOTIDE SEQUENCE [LARGE SCALE GENOMIC DNA]</scope>
    <source>
        <strain evidence="3 4">H050680373</strain>
    </source>
</reference>
<dbReference type="AlphaFoldDB" id="A0A157S4T2"/>